<dbReference type="PANTHER" id="PTHR12137">
    <property type="entry name" value="CARBOHYDRATE SULFOTRANSFERASE"/>
    <property type="match status" value="1"/>
</dbReference>
<reference evidence="10 11" key="1">
    <citation type="journal article" date="2023" name="Sci. Data">
        <title>Genome assembly of the Korean intertidal mud-creeper Batillaria attramentaria.</title>
        <authorList>
            <person name="Patra A.K."/>
            <person name="Ho P.T."/>
            <person name="Jun S."/>
            <person name="Lee S.J."/>
            <person name="Kim Y."/>
            <person name="Won Y.J."/>
        </authorList>
    </citation>
    <scope>NUCLEOTIDE SEQUENCE [LARGE SCALE GENOMIC DNA]</scope>
    <source>
        <strain evidence="10">Wonlab-2016</strain>
    </source>
</reference>
<dbReference type="InterPro" id="IPR005331">
    <property type="entry name" value="Sulfotransferase"/>
</dbReference>
<evidence type="ECO:0000256" key="9">
    <source>
        <dbReference type="RuleBase" id="RU364020"/>
    </source>
</evidence>
<keyword evidence="5 9" id="KW-1133">Transmembrane helix</keyword>
<comment type="caution">
    <text evidence="10">The sequence shown here is derived from an EMBL/GenBank/DDBJ whole genome shotgun (WGS) entry which is preliminary data.</text>
</comment>
<keyword evidence="6 9" id="KW-0333">Golgi apparatus</keyword>
<evidence type="ECO:0000256" key="7">
    <source>
        <dbReference type="ARBA" id="ARBA00023136"/>
    </source>
</evidence>
<dbReference type="AlphaFoldDB" id="A0ABD0M3K3"/>
<dbReference type="PANTHER" id="PTHR12137:SF54">
    <property type="entry name" value="CARBOHYDRATE SULFOTRANSFERASE"/>
    <property type="match status" value="1"/>
</dbReference>
<evidence type="ECO:0000256" key="8">
    <source>
        <dbReference type="ARBA" id="ARBA00023180"/>
    </source>
</evidence>
<comment type="similarity">
    <text evidence="2 9">Belongs to the sulfotransferase 2 family.</text>
</comment>
<keyword evidence="9" id="KW-0119">Carbohydrate metabolism</keyword>
<dbReference type="InterPro" id="IPR018011">
    <property type="entry name" value="Carb_sulfotrans_8-10"/>
</dbReference>
<dbReference type="EMBL" id="JACVVK020000008">
    <property type="protein sequence ID" value="KAK7505906.1"/>
    <property type="molecule type" value="Genomic_DNA"/>
</dbReference>
<evidence type="ECO:0000313" key="10">
    <source>
        <dbReference type="EMBL" id="KAK7505906.1"/>
    </source>
</evidence>
<evidence type="ECO:0000313" key="11">
    <source>
        <dbReference type="Proteomes" id="UP001519460"/>
    </source>
</evidence>
<proteinExistence type="inferred from homology"/>
<keyword evidence="9" id="KW-0735">Signal-anchor</keyword>
<sequence length="415" mass="48811">MKLKVRVFVWIIGCVIFFITFPKVARVGVVTNKQGSDEFVSDLDLVHQARREHVQRVCQQRPSEFKVWADLSRYFSFSDRHRLVYCSVQKVGCSFWLQVMKILTGQLPKGSLYQGSFYHTVGMSGHYSFRGKPPSEKRRLLDSYKKFMFVRDPYARLFSAYMDKVFNPTRQMRMILRHSETFRTHDTRAIARELECATNVSFRNFVQTLLSSKGKWFDPHFTRMFRHCDPCSVHFEYIGKMETFVADAKYILDKAGVDGKLLTASEELFRSGNEILAIRDFAKGILFFRRSKNCKPTYLCEIYLRIWVTLQTRGLISTGVRYPFPLDNCSSAYVSYPIEELVKAHMKSGNRSVRMRQRQAAMMEAYYSLPRSLLKELQKFAQDDCDLFGYECSVDVRFPEDRYTPSNYSFFRQFW</sequence>
<evidence type="ECO:0000256" key="1">
    <source>
        <dbReference type="ARBA" id="ARBA00004323"/>
    </source>
</evidence>
<organism evidence="10 11">
    <name type="scientific">Batillaria attramentaria</name>
    <dbReference type="NCBI Taxonomy" id="370345"/>
    <lineage>
        <taxon>Eukaryota</taxon>
        <taxon>Metazoa</taxon>
        <taxon>Spiralia</taxon>
        <taxon>Lophotrochozoa</taxon>
        <taxon>Mollusca</taxon>
        <taxon>Gastropoda</taxon>
        <taxon>Caenogastropoda</taxon>
        <taxon>Sorbeoconcha</taxon>
        <taxon>Cerithioidea</taxon>
        <taxon>Batillariidae</taxon>
        <taxon>Batillaria</taxon>
    </lineage>
</organism>
<comment type="subcellular location">
    <subcellularLocation>
        <location evidence="1 9">Golgi apparatus membrane</location>
        <topology evidence="1 9">Single-pass type II membrane protein</topology>
    </subcellularLocation>
</comment>
<dbReference type="EC" id="2.8.2.-" evidence="9"/>
<keyword evidence="11" id="KW-1185">Reference proteome</keyword>
<accession>A0ABD0M3K3</accession>
<keyword evidence="4 9" id="KW-0812">Transmembrane</keyword>
<dbReference type="Proteomes" id="UP001519460">
    <property type="component" value="Unassembled WGS sequence"/>
</dbReference>
<dbReference type="GO" id="GO:0000139">
    <property type="term" value="C:Golgi membrane"/>
    <property type="evidence" value="ECO:0007669"/>
    <property type="project" value="UniProtKB-SubCell"/>
</dbReference>
<evidence type="ECO:0000256" key="6">
    <source>
        <dbReference type="ARBA" id="ARBA00023034"/>
    </source>
</evidence>
<name>A0ABD0M3K3_9CAEN</name>
<protein>
    <recommendedName>
        <fullName evidence="9">Carbohydrate sulfotransferase</fullName>
        <ecNumber evidence="9">2.8.2.-</ecNumber>
    </recommendedName>
</protein>
<evidence type="ECO:0000256" key="4">
    <source>
        <dbReference type="ARBA" id="ARBA00022692"/>
    </source>
</evidence>
<evidence type="ECO:0000256" key="5">
    <source>
        <dbReference type="ARBA" id="ARBA00022989"/>
    </source>
</evidence>
<evidence type="ECO:0000256" key="3">
    <source>
        <dbReference type="ARBA" id="ARBA00022679"/>
    </source>
</evidence>
<feature type="transmembrane region" description="Helical" evidence="9">
    <location>
        <begin position="7"/>
        <end position="25"/>
    </location>
</feature>
<evidence type="ECO:0000256" key="2">
    <source>
        <dbReference type="ARBA" id="ARBA00006339"/>
    </source>
</evidence>
<gene>
    <name evidence="10" type="ORF">BaRGS_00002628</name>
</gene>
<dbReference type="GO" id="GO:0008146">
    <property type="term" value="F:sulfotransferase activity"/>
    <property type="evidence" value="ECO:0007669"/>
    <property type="project" value="UniProtKB-ARBA"/>
</dbReference>
<keyword evidence="3 9" id="KW-0808">Transferase</keyword>
<keyword evidence="8 9" id="KW-0325">Glycoprotein</keyword>
<keyword evidence="7 9" id="KW-0472">Membrane</keyword>
<dbReference type="Pfam" id="PF03567">
    <property type="entry name" value="Sulfotransfer_2"/>
    <property type="match status" value="1"/>
</dbReference>